<name>A0A978VQS0_ZIZJJ</name>
<feature type="compositionally biased region" description="Polar residues" evidence="1">
    <location>
        <begin position="36"/>
        <end position="49"/>
    </location>
</feature>
<dbReference type="EMBL" id="JAEACU010000003">
    <property type="protein sequence ID" value="KAH7537895.1"/>
    <property type="molecule type" value="Genomic_DNA"/>
</dbReference>
<protein>
    <submittedName>
        <fullName evidence="2">Uncharacterized protein</fullName>
    </submittedName>
</protein>
<sequence>MHFILRLEEDREEHNWIFSASQMEDEVAEDEDSDWHLSQNSTNSIGQSNGDHDLARTVLELQINDQRFEDAEEMEHHTDSAHQ</sequence>
<dbReference type="AlphaFoldDB" id="A0A978VQS0"/>
<evidence type="ECO:0000313" key="3">
    <source>
        <dbReference type="Proteomes" id="UP000813462"/>
    </source>
</evidence>
<evidence type="ECO:0000256" key="1">
    <source>
        <dbReference type="SAM" id="MobiDB-lite"/>
    </source>
</evidence>
<feature type="compositionally biased region" description="Acidic residues" evidence="1">
    <location>
        <begin position="24"/>
        <end position="33"/>
    </location>
</feature>
<accession>A0A978VQS0</accession>
<gene>
    <name evidence="2" type="ORF">FEM48_Zijuj03G0141500</name>
</gene>
<feature type="region of interest" description="Disordered" evidence="1">
    <location>
        <begin position="24"/>
        <end position="51"/>
    </location>
</feature>
<comment type="caution">
    <text evidence="2">The sequence shown here is derived from an EMBL/GenBank/DDBJ whole genome shotgun (WGS) entry which is preliminary data.</text>
</comment>
<organism evidence="2 3">
    <name type="scientific">Ziziphus jujuba var. spinosa</name>
    <dbReference type="NCBI Taxonomy" id="714518"/>
    <lineage>
        <taxon>Eukaryota</taxon>
        <taxon>Viridiplantae</taxon>
        <taxon>Streptophyta</taxon>
        <taxon>Embryophyta</taxon>
        <taxon>Tracheophyta</taxon>
        <taxon>Spermatophyta</taxon>
        <taxon>Magnoliopsida</taxon>
        <taxon>eudicotyledons</taxon>
        <taxon>Gunneridae</taxon>
        <taxon>Pentapetalae</taxon>
        <taxon>rosids</taxon>
        <taxon>fabids</taxon>
        <taxon>Rosales</taxon>
        <taxon>Rhamnaceae</taxon>
        <taxon>Paliureae</taxon>
        <taxon>Ziziphus</taxon>
    </lineage>
</organism>
<dbReference type="Proteomes" id="UP000813462">
    <property type="component" value="Unassembled WGS sequence"/>
</dbReference>
<proteinExistence type="predicted"/>
<reference evidence="2" key="1">
    <citation type="journal article" date="2021" name="Front. Plant Sci.">
        <title>Chromosome-Scale Genome Assembly for Chinese Sour Jujube and Insights Into Its Genome Evolution and Domestication Signature.</title>
        <authorList>
            <person name="Shen L.-Y."/>
            <person name="Luo H."/>
            <person name="Wang X.-L."/>
            <person name="Wang X.-M."/>
            <person name="Qiu X.-J."/>
            <person name="Liu H."/>
            <person name="Zhou S.-S."/>
            <person name="Jia K.-H."/>
            <person name="Nie S."/>
            <person name="Bao Y.-T."/>
            <person name="Zhang R.-G."/>
            <person name="Yun Q.-Z."/>
            <person name="Chai Y.-H."/>
            <person name="Lu J.-Y."/>
            <person name="Li Y."/>
            <person name="Zhao S.-W."/>
            <person name="Mao J.-F."/>
            <person name="Jia S.-G."/>
            <person name="Mao Y.-M."/>
        </authorList>
    </citation>
    <scope>NUCLEOTIDE SEQUENCE</scope>
    <source>
        <strain evidence="2">AT0</strain>
        <tissue evidence="2">Leaf</tissue>
    </source>
</reference>
<evidence type="ECO:0000313" key="2">
    <source>
        <dbReference type="EMBL" id="KAH7537895.1"/>
    </source>
</evidence>